<proteinExistence type="predicted"/>
<dbReference type="InterPro" id="IPR031762">
    <property type="entry name" value="DUF4738"/>
</dbReference>
<dbReference type="Gene3D" id="2.40.128.510">
    <property type="entry name" value="Protein of unknown function DUF4738"/>
    <property type="match status" value="1"/>
</dbReference>
<dbReference type="Pfam" id="PF15889">
    <property type="entry name" value="DUF4738"/>
    <property type="match status" value="1"/>
</dbReference>
<dbReference type="PROSITE" id="PS51257">
    <property type="entry name" value="PROKAR_LIPOPROTEIN"/>
    <property type="match status" value="1"/>
</dbReference>
<comment type="caution">
    <text evidence="1">The sequence shown here is derived from an EMBL/GenBank/DDBJ whole genome shotgun (WGS) entry which is preliminary data.</text>
</comment>
<evidence type="ECO:0000313" key="2">
    <source>
        <dbReference type="Proteomes" id="UP000319175"/>
    </source>
</evidence>
<evidence type="ECO:0000313" key="1">
    <source>
        <dbReference type="EMBL" id="TPD69847.1"/>
    </source>
</evidence>
<dbReference type="EMBL" id="VFJE01000053">
    <property type="protein sequence ID" value="TPD69847.1"/>
    <property type="molecule type" value="Genomic_DNA"/>
</dbReference>
<gene>
    <name evidence="1" type="ORF">FJA49_08045</name>
</gene>
<accession>A0A501QCF4</accession>
<organism evidence="1 2">
    <name type="scientific">Flavobacterium microcysteis</name>
    <dbReference type="NCBI Taxonomy" id="2596891"/>
    <lineage>
        <taxon>Bacteria</taxon>
        <taxon>Pseudomonadati</taxon>
        <taxon>Bacteroidota</taxon>
        <taxon>Flavobacteriia</taxon>
        <taxon>Flavobacteriales</taxon>
        <taxon>Flavobacteriaceae</taxon>
        <taxon>Flavobacterium</taxon>
    </lineage>
</organism>
<keyword evidence="2" id="KW-1185">Reference proteome</keyword>
<reference evidence="1 2" key="1">
    <citation type="submission" date="2019-06" db="EMBL/GenBank/DDBJ databases">
        <title>Flavobacterium sp. MaA-Y11 from geoumgang.</title>
        <authorList>
            <person name="Jeong S."/>
        </authorList>
    </citation>
    <scope>NUCLEOTIDE SEQUENCE [LARGE SCALE GENOMIC DNA]</scope>
    <source>
        <strain evidence="1 2">MaA-Y11</strain>
    </source>
</reference>
<dbReference type="AlphaFoldDB" id="A0A501QCF4"/>
<name>A0A501QCF4_9FLAO</name>
<reference evidence="1 2" key="2">
    <citation type="submission" date="2019-06" db="EMBL/GenBank/DDBJ databases">
        <authorList>
            <person name="Seo Y."/>
        </authorList>
    </citation>
    <scope>NUCLEOTIDE SEQUENCE [LARGE SCALE GENOMIC DNA]</scope>
    <source>
        <strain evidence="1 2">MaA-Y11</strain>
    </source>
</reference>
<dbReference type="Proteomes" id="UP000319175">
    <property type="component" value="Unassembled WGS sequence"/>
</dbReference>
<protein>
    <submittedName>
        <fullName evidence="1">DUF4738 domain-containing protein</fullName>
    </submittedName>
</protein>
<sequence length="184" mass="21663">MKPNPKFFMLFLNMFLLVACKNKNTSETVNNSDITTVADIEKINDTIQETLKKTVQKDTIIQDFKVHYTLTETSEKIYFFQYDESGKKEKTYSFDKIVELDITKSSSPIFSKRISKYDFKKYIPNEFQNYQLSVFQIEQVDARGIVFFINICKPDSDECYTFNLTVKNKNSFEINEVDNEKEGY</sequence>